<dbReference type="Proteomes" id="UP001239626">
    <property type="component" value="Unassembled WGS sequence"/>
</dbReference>
<dbReference type="Gene3D" id="1.20.1290.10">
    <property type="entry name" value="AhpD-like"/>
    <property type="match status" value="1"/>
</dbReference>
<accession>A0ABU0EHH9</accession>
<sequence length="113" mass="11244">MSDAATDTPVLDLLAAMTADSLEAAAADLDPATLLLVRLAALVAVDAPPFSYAANLSVAGDLGLEADQVRGVLAAVAPIVGTARVVSATTSIAAALAVAIEIAELEQDDEADE</sequence>
<dbReference type="InterPro" id="IPR029032">
    <property type="entry name" value="AhpD-like"/>
</dbReference>
<dbReference type="EMBL" id="JAUSVB010000004">
    <property type="protein sequence ID" value="MDQ0374727.1"/>
    <property type="molecule type" value="Genomic_DNA"/>
</dbReference>
<reference evidence="1 2" key="1">
    <citation type="submission" date="2023-07" db="EMBL/GenBank/DDBJ databases">
        <title>Sorghum-associated microbial communities from plants grown in Nebraska, USA.</title>
        <authorList>
            <person name="Schachtman D."/>
        </authorList>
    </citation>
    <scope>NUCLEOTIDE SEQUENCE [LARGE SCALE GENOMIC DNA]</scope>
    <source>
        <strain evidence="1 2">BE332</strain>
    </source>
</reference>
<name>A0ABU0EHH9_9CELL</name>
<protein>
    <recommendedName>
        <fullName evidence="3">Carboxymuconolactone decarboxylase-like domain-containing protein</fullName>
    </recommendedName>
</protein>
<dbReference type="SUPFAM" id="SSF69118">
    <property type="entry name" value="AhpD-like"/>
    <property type="match status" value="1"/>
</dbReference>
<keyword evidence="2" id="KW-1185">Reference proteome</keyword>
<proteinExistence type="predicted"/>
<gene>
    <name evidence="1" type="ORF">J2X26_003054</name>
</gene>
<evidence type="ECO:0000313" key="1">
    <source>
        <dbReference type="EMBL" id="MDQ0374727.1"/>
    </source>
</evidence>
<organism evidence="1 2">
    <name type="scientific">Cellulomonas humilata</name>
    <dbReference type="NCBI Taxonomy" id="144055"/>
    <lineage>
        <taxon>Bacteria</taxon>
        <taxon>Bacillati</taxon>
        <taxon>Actinomycetota</taxon>
        <taxon>Actinomycetes</taxon>
        <taxon>Micrococcales</taxon>
        <taxon>Cellulomonadaceae</taxon>
        <taxon>Cellulomonas</taxon>
    </lineage>
</organism>
<evidence type="ECO:0008006" key="3">
    <source>
        <dbReference type="Google" id="ProtNLM"/>
    </source>
</evidence>
<dbReference type="RefSeq" id="WP_307493550.1">
    <property type="nucleotide sequence ID" value="NZ_JAUSVB010000004.1"/>
</dbReference>
<comment type="caution">
    <text evidence="1">The sequence shown here is derived from an EMBL/GenBank/DDBJ whole genome shotgun (WGS) entry which is preliminary data.</text>
</comment>
<evidence type="ECO:0000313" key="2">
    <source>
        <dbReference type="Proteomes" id="UP001239626"/>
    </source>
</evidence>